<protein>
    <submittedName>
        <fullName evidence="1">Uncharacterized protein</fullName>
    </submittedName>
</protein>
<evidence type="ECO:0000313" key="2">
    <source>
        <dbReference type="Proteomes" id="UP000006640"/>
    </source>
</evidence>
<dbReference type="EMBL" id="CP001874">
    <property type="protein sequence ID" value="ADG89123.1"/>
    <property type="molecule type" value="Genomic_DNA"/>
</dbReference>
<dbReference type="RefSeq" id="WP_013132656.1">
    <property type="nucleotide sequence ID" value="NC_014165.1"/>
</dbReference>
<accession>D6Y421</accession>
<reference evidence="1 2" key="1">
    <citation type="submission" date="2010-01" db="EMBL/GenBank/DDBJ databases">
        <title>The complete genome of Thermobispora bispora DSM 43833.</title>
        <authorList>
            <consortium name="US DOE Joint Genome Institute (JGI-PGF)"/>
            <person name="Lucas S."/>
            <person name="Copeland A."/>
            <person name="Lapidus A."/>
            <person name="Glavina del Rio T."/>
            <person name="Dalin E."/>
            <person name="Tice H."/>
            <person name="Bruce D."/>
            <person name="Goodwin L."/>
            <person name="Pitluck S."/>
            <person name="Kyrpides N."/>
            <person name="Mavromatis K."/>
            <person name="Ivanova N."/>
            <person name="Mikhailova N."/>
            <person name="Chertkov O."/>
            <person name="Brettin T."/>
            <person name="Detter J.C."/>
            <person name="Han C."/>
            <person name="Larimer F."/>
            <person name="Land M."/>
            <person name="Hauser L."/>
            <person name="Markowitz V."/>
            <person name="Cheng J.-F."/>
            <person name="Hugenholtz P."/>
            <person name="Woyke T."/>
            <person name="Wu D."/>
            <person name="Jando M."/>
            <person name="Schneider S."/>
            <person name="Klenk H.-P."/>
            <person name="Eisen J.A."/>
        </authorList>
    </citation>
    <scope>NUCLEOTIDE SEQUENCE [LARGE SCALE GENOMIC DNA]</scope>
    <source>
        <strain evidence="2">ATCC 19993 / DSM 43833 / CBS 139.67 / JCM 10125 / KCTC 9307 / NBRC 14880 / R51</strain>
    </source>
</reference>
<name>D6Y421_THEBD</name>
<dbReference type="Proteomes" id="UP000006640">
    <property type="component" value="Chromosome"/>
</dbReference>
<organism evidence="1 2">
    <name type="scientific">Thermobispora bispora (strain ATCC 19993 / DSM 43833 / CBS 139.67 / JCM 10125 / KCTC 9307 / NBRC 14880 / R51)</name>
    <dbReference type="NCBI Taxonomy" id="469371"/>
    <lineage>
        <taxon>Bacteria</taxon>
        <taxon>Bacillati</taxon>
        <taxon>Actinomycetota</taxon>
        <taxon>Actinomycetes</taxon>
        <taxon>Streptosporangiales</taxon>
        <taxon>Streptosporangiaceae</taxon>
        <taxon>Thermobispora</taxon>
    </lineage>
</organism>
<dbReference type="KEGG" id="tbi:Tbis_2420"/>
<gene>
    <name evidence="1" type="ordered locus">Tbis_2420</name>
</gene>
<sequence>MRRVVPSHAKVRDITTAARRRPRRDEGENVIDLRAYAGRNVIRFPRTPGRPTPAA</sequence>
<dbReference type="HOGENOM" id="CLU_2994836_0_0_11"/>
<dbReference type="AlphaFoldDB" id="D6Y421"/>
<keyword evidence="2" id="KW-1185">Reference proteome</keyword>
<evidence type="ECO:0000313" key="1">
    <source>
        <dbReference type="EMBL" id="ADG89123.1"/>
    </source>
</evidence>
<proteinExistence type="predicted"/>